<dbReference type="RefSeq" id="WP_045285667.1">
    <property type="nucleotide sequence ID" value="NZ_JZYX01000022.1"/>
</dbReference>
<organism evidence="1 2">
    <name type="scientific">Enterobacter sichuanensis</name>
    <dbReference type="NCBI Taxonomy" id="2071710"/>
    <lineage>
        <taxon>Bacteria</taxon>
        <taxon>Pseudomonadati</taxon>
        <taxon>Pseudomonadota</taxon>
        <taxon>Gammaproteobacteria</taxon>
        <taxon>Enterobacterales</taxon>
        <taxon>Enterobacteriaceae</taxon>
        <taxon>Enterobacter</taxon>
        <taxon>Enterobacter cloacae complex</taxon>
    </lineage>
</organism>
<proteinExistence type="predicted"/>
<evidence type="ECO:0000313" key="1">
    <source>
        <dbReference type="EMBL" id="KJN26751.1"/>
    </source>
</evidence>
<comment type="caution">
    <text evidence="1">The sequence shown here is derived from an EMBL/GenBank/DDBJ whole genome shotgun (WGS) entry which is preliminary data.</text>
</comment>
<dbReference type="PATRIC" id="fig|1619248.3.peg.1620"/>
<evidence type="ECO:0000313" key="2">
    <source>
        <dbReference type="Proteomes" id="UP000033352"/>
    </source>
</evidence>
<gene>
    <name evidence="1" type="ORF">SS37_12060</name>
</gene>
<dbReference type="OrthoDB" id="6624822at2"/>
<dbReference type="EMBL" id="JZYX01000022">
    <property type="protein sequence ID" value="KJN26751.1"/>
    <property type="molecule type" value="Genomic_DNA"/>
</dbReference>
<dbReference type="AlphaFoldDB" id="A0A0F1AXA4"/>
<protein>
    <submittedName>
        <fullName evidence="1">Uncharacterized protein</fullName>
    </submittedName>
</protein>
<accession>A0A0F1AXA4</accession>
<sequence>MDRLIREMSYLFTKQRFLELQETAKDIAIGHSDFPECFGLIAEAIAEFVEDTPDDDWREHEKILMHYVAMRVLTLWGNGEKVTDVQWAHPGWFGTAEKGETIQ</sequence>
<reference evidence="1 2" key="1">
    <citation type="submission" date="2015-03" db="EMBL/GenBank/DDBJ databases">
        <authorList>
            <person name="McCorrison J."/>
            <person name="Sanka R."/>
            <person name="Adams M."/>
            <person name="Brinkac L."/>
            <person name="Nierman W."/>
            <person name="Sutton G."/>
            <person name="Nelson K."/>
            <person name="Kiedrowski L."/>
            <person name="Guerrero D."/>
            <person name="Bonomo R."/>
        </authorList>
    </citation>
    <scope>NUCLEOTIDE SEQUENCE [LARGE SCALE GENOMIC DNA]</scope>
    <source>
        <strain evidence="1 2">35699</strain>
    </source>
</reference>
<name>A0A0F1AXA4_9ENTR</name>
<dbReference type="Proteomes" id="UP000033352">
    <property type="component" value="Unassembled WGS sequence"/>
</dbReference>